<dbReference type="InterPro" id="IPR050049">
    <property type="entry name" value="Dodecin_bact"/>
</dbReference>
<name>A0A6H9V3G8_9ACTN</name>
<dbReference type="RefSeq" id="WP_150948357.1">
    <property type="nucleotide sequence ID" value="NZ_VZRB01000008.1"/>
</dbReference>
<organism evidence="1 2">
    <name type="scientific">Streptomyces luteolifulvus</name>
    <dbReference type="NCBI Taxonomy" id="2615112"/>
    <lineage>
        <taxon>Bacteria</taxon>
        <taxon>Bacillati</taxon>
        <taxon>Actinomycetota</taxon>
        <taxon>Actinomycetes</taxon>
        <taxon>Kitasatosporales</taxon>
        <taxon>Streptomycetaceae</taxon>
        <taxon>Streptomyces</taxon>
    </lineage>
</organism>
<reference evidence="1 2" key="1">
    <citation type="submission" date="2019-09" db="EMBL/GenBank/DDBJ databases">
        <title>Screening of Novel Bioactive Compounds from Soil-Associated.</title>
        <authorList>
            <person name="Zhao S."/>
        </authorList>
    </citation>
    <scope>NUCLEOTIDE SEQUENCE [LARGE SCALE GENOMIC DNA]</scope>
    <source>
        <strain evidence="1 2">HIT-DPA4</strain>
    </source>
</reference>
<dbReference type="SUPFAM" id="SSF89807">
    <property type="entry name" value="Dodecin-like"/>
    <property type="match status" value="1"/>
</dbReference>
<dbReference type="Proteomes" id="UP000442707">
    <property type="component" value="Unassembled WGS sequence"/>
</dbReference>
<dbReference type="EMBL" id="VZRB01000008">
    <property type="protein sequence ID" value="KAB1146747.1"/>
    <property type="molecule type" value="Genomic_DNA"/>
</dbReference>
<dbReference type="InterPro" id="IPR036694">
    <property type="entry name" value="Dodecin-like_sf"/>
</dbReference>
<dbReference type="PANTHER" id="PTHR39324">
    <property type="entry name" value="CALCIUM DODECIN"/>
    <property type="match status" value="1"/>
</dbReference>
<proteinExistence type="predicted"/>
<dbReference type="AlphaFoldDB" id="A0A6H9V3G8"/>
<evidence type="ECO:0000313" key="1">
    <source>
        <dbReference type="EMBL" id="KAB1146747.1"/>
    </source>
</evidence>
<dbReference type="NCBIfam" id="NF043052">
    <property type="entry name" value="DodecBact"/>
    <property type="match status" value="1"/>
</dbReference>
<sequence>MWAPHRPSLFRVTEIVGSSHEGVDQAIRNGIARASQTLRNLDWFEVTQVRGQIENGQIEHFQVGLKVGFRIEDTS</sequence>
<dbReference type="Gene3D" id="3.30.1660.10">
    <property type="entry name" value="Flavin-binding protein dodecin"/>
    <property type="match status" value="1"/>
</dbReference>
<dbReference type="InterPro" id="IPR025543">
    <property type="entry name" value="Dodecin-like"/>
</dbReference>
<keyword evidence="2" id="KW-1185">Reference proteome</keyword>
<evidence type="ECO:0000313" key="2">
    <source>
        <dbReference type="Proteomes" id="UP000442707"/>
    </source>
</evidence>
<comment type="caution">
    <text evidence="1">The sequence shown here is derived from an EMBL/GenBank/DDBJ whole genome shotgun (WGS) entry which is preliminary data.</text>
</comment>
<dbReference type="Pfam" id="PF07311">
    <property type="entry name" value="Dodecin"/>
    <property type="match status" value="1"/>
</dbReference>
<dbReference type="InterPro" id="IPR009923">
    <property type="entry name" value="Dodecin"/>
</dbReference>
<accession>A0A6H9V3G8</accession>
<protein>
    <submittedName>
        <fullName evidence="1">Dodecin domain-containing protein</fullName>
    </submittedName>
</protein>
<gene>
    <name evidence="1" type="ORF">F7R91_14295</name>
</gene>
<dbReference type="PANTHER" id="PTHR39324:SF1">
    <property type="entry name" value="CALCIUM DODECIN"/>
    <property type="match status" value="1"/>
</dbReference>